<reference evidence="1 2" key="1">
    <citation type="submission" date="2016-07" db="EMBL/GenBank/DDBJ databases">
        <title>Pervasive Adenine N6-methylation of Active Genes in Fungi.</title>
        <authorList>
            <consortium name="DOE Joint Genome Institute"/>
            <person name="Mondo S.J."/>
            <person name="Dannebaum R.O."/>
            <person name="Kuo R.C."/>
            <person name="Labutti K."/>
            <person name="Haridas S."/>
            <person name="Kuo A."/>
            <person name="Salamov A."/>
            <person name="Ahrendt S.R."/>
            <person name="Lipzen A."/>
            <person name="Sullivan W."/>
            <person name="Andreopoulos W.B."/>
            <person name="Clum A."/>
            <person name="Lindquist E."/>
            <person name="Daum C."/>
            <person name="Ramamoorthy G.K."/>
            <person name="Gryganskyi A."/>
            <person name="Culley D."/>
            <person name="Magnuson J.K."/>
            <person name="James T.Y."/>
            <person name="O'Malley M.A."/>
            <person name="Stajich J.E."/>
            <person name="Spatafora J.W."/>
            <person name="Visel A."/>
            <person name="Grigoriev I.V."/>
        </authorList>
    </citation>
    <scope>NUCLEOTIDE SEQUENCE [LARGE SCALE GENOMIC DNA]</scope>
    <source>
        <strain evidence="1 2">PL171</strain>
    </source>
</reference>
<sequence>MSLPPLLIAPHSSPIQAFVKLKVPSQLLLALQHTYLFVHQHDLPTTAPPPLKIPLLCRRTRPSCVPTETAQEATARRIQAEREAAYWAQQERIARQRAAAAAQARSRGPCAGAFVPTFVTEGEMPRFVIHPGWSW</sequence>
<gene>
    <name evidence="1" type="ORF">BCR44DRAFT_1027421</name>
</gene>
<proteinExistence type="predicted"/>
<keyword evidence="2" id="KW-1185">Reference proteome</keyword>
<dbReference type="AlphaFoldDB" id="A0A1Y2HV85"/>
<name>A0A1Y2HV85_9FUNG</name>
<comment type="caution">
    <text evidence="1">The sequence shown here is derived from an EMBL/GenBank/DDBJ whole genome shotgun (WGS) entry which is preliminary data.</text>
</comment>
<protein>
    <submittedName>
        <fullName evidence="1">Uncharacterized protein</fullName>
    </submittedName>
</protein>
<organism evidence="1 2">
    <name type="scientific">Catenaria anguillulae PL171</name>
    <dbReference type="NCBI Taxonomy" id="765915"/>
    <lineage>
        <taxon>Eukaryota</taxon>
        <taxon>Fungi</taxon>
        <taxon>Fungi incertae sedis</taxon>
        <taxon>Blastocladiomycota</taxon>
        <taxon>Blastocladiomycetes</taxon>
        <taxon>Blastocladiales</taxon>
        <taxon>Catenariaceae</taxon>
        <taxon>Catenaria</taxon>
    </lineage>
</organism>
<evidence type="ECO:0000313" key="1">
    <source>
        <dbReference type="EMBL" id="ORZ37864.1"/>
    </source>
</evidence>
<dbReference type="Proteomes" id="UP000193411">
    <property type="component" value="Unassembled WGS sequence"/>
</dbReference>
<dbReference type="EMBL" id="MCFL01000011">
    <property type="protein sequence ID" value="ORZ37864.1"/>
    <property type="molecule type" value="Genomic_DNA"/>
</dbReference>
<accession>A0A1Y2HV85</accession>
<evidence type="ECO:0000313" key="2">
    <source>
        <dbReference type="Proteomes" id="UP000193411"/>
    </source>
</evidence>